<dbReference type="PANTHER" id="PTHR24185">
    <property type="entry name" value="CALCIUM-INDEPENDENT PHOSPHOLIPASE A2-GAMMA"/>
    <property type="match status" value="1"/>
</dbReference>
<dbReference type="GO" id="GO:0016042">
    <property type="term" value="P:lipid catabolic process"/>
    <property type="evidence" value="ECO:0007669"/>
    <property type="project" value="UniProtKB-UniRule"/>
</dbReference>
<dbReference type="AlphaFoldDB" id="A0AAN8JFZ5"/>
<dbReference type="Pfam" id="PF01734">
    <property type="entry name" value="Patatin"/>
    <property type="match status" value="1"/>
</dbReference>
<protein>
    <recommendedName>
        <fullName evidence="6">PNPLA domain-containing protein</fullName>
    </recommendedName>
</protein>
<feature type="short sequence motif" description="GXGXXG" evidence="4">
    <location>
        <begin position="328"/>
        <end position="333"/>
    </location>
</feature>
<dbReference type="GO" id="GO:0047499">
    <property type="term" value="F:calcium-independent phospholipase A2 activity"/>
    <property type="evidence" value="ECO:0007669"/>
    <property type="project" value="TreeGrafter"/>
</dbReference>
<dbReference type="GO" id="GO:0016020">
    <property type="term" value="C:membrane"/>
    <property type="evidence" value="ECO:0007669"/>
    <property type="project" value="TreeGrafter"/>
</dbReference>
<accession>A0AAN8JFZ5</accession>
<feature type="compositionally biased region" description="Basic and acidic residues" evidence="5">
    <location>
        <begin position="62"/>
        <end position="72"/>
    </location>
</feature>
<feature type="active site" description="Proton acceptor" evidence="4">
    <location>
        <position position="505"/>
    </location>
</feature>
<feature type="domain" description="PNPLA" evidence="6">
    <location>
        <begin position="324"/>
        <end position="518"/>
    </location>
</feature>
<evidence type="ECO:0000313" key="7">
    <source>
        <dbReference type="EMBL" id="KAK6177481.1"/>
    </source>
</evidence>
<dbReference type="InterPro" id="IPR045217">
    <property type="entry name" value="PNPLA8-like"/>
</dbReference>
<evidence type="ECO:0000256" key="2">
    <source>
        <dbReference type="ARBA" id="ARBA00022963"/>
    </source>
</evidence>
<comment type="caution">
    <text evidence="7">The sequence shown here is derived from an EMBL/GenBank/DDBJ whole genome shotgun (WGS) entry which is preliminary data.</text>
</comment>
<dbReference type="Proteomes" id="UP001347796">
    <property type="component" value="Unassembled WGS sequence"/>
</dbReference>
<dbReference type="Gene3D" id="3.40.1090.10">
    <property type="entry name" value="Cytosolic phospholipase A2 catalytic domain"/>
    <property type="match status" value="1"/>
</dbReference>
<dbReference type="GO" id="GO:0019369">
    <property type="term" value="P:arachidonate metabolic process"/>
    <property type="evidence" value="ECO:0007669"/>
    <property type="project" value="TreeGrafter"/>
</dbReference>
<dbReference type="CDD" id="cd07211">
    <property type="entry name" value="Pat_PNPLA8"/>
    <property type="match status" value="1"/>
</dbReference>
<evidence type="ECO:0000313" key="8">
    <source>
        <dbReference type="Proteomes" id="UP001347796"/>
    </source>
</evidence>
<keyword evidence="2 4" id="KW-0442">Lipid degradation</keyword>
<name>A0AAN8JFZ5_PATCE</name>
<feature type="short sequence motif" description="DGA/G" evidence="4">
    <location>
        <begin position="505"/>
        <end position="507"/>
    </location>
</feature>
<dbReference type="InterPro" id="IPR002641">
    <property type="entry name" value="PNPLA_dom"/>
</dbReference>
<sequence length="651" mass="73667">MAALRIPVKSCIARHLSCPFQPAQSGWRSSSPSGRVNEATMIQCEMATYNQQTYHNHTISQKPEKDEKDKNKNKSTMETIKEQLKSIQKMKDSISGAVVQFGAITAAIPRGITSDFQKYIPFVGDSSAKERTTNPVVSRKKVISNNMSADREQHTFEKAMLDTQESISSFYDQTNTHQYLRSPVVMVKGTNTENVDKETTNLIRNVLITASARTDPSNQPEKGKKPLIQKDFISKSAIDSRTRALVHAIKAAKSSMSKLTRTEELCKHILQYPNSRTVAYREKVLPHLLKFCKSSDKSLKAQANEALALIGYVPKLKGRGIRIISIDGGGTRGLVAIETLRRLQDACQTDIRDMFDYVCGVSTGSLIAAMIFLFRISLDEAENLYLEFSKQMFSRNRIVGTSKLVWTHAFYDSTIWENILKEQLGHKRMIEFSRSTHCPRFSGVSSVMNLPMMKNFMFRNYNLPPGVYSHYPGSCSHEIWEVIRASSAAPGYFEQFNHGDYVHQDGGLLTNNPTALALHESKLLWPEEPVQCVISLGTGRYEPNFEFAPNKLSLKDKLSKIVDSATDTEAVHVTCQDLLPPSSYFRFNPYMSEMFFLDEIRPDKLNLIKQDAKMYLRKNKVKMETAVGQLVQSRRPDQVVYDWIKSSRGNI</sequence>
<evidence type="ECO:0000256" key="4">
    <source>
        <dbReference type="PROSITE-ProRule" id="PRU01161"/>
    </source>
</evidence>
<dbReference type="PANTHER" id="PTHR24185:SF1">
    <property type="entry name" value="CALCIUM-INDEPENDENT PHOSPHOLIPASE A2-GAMMA"/>
    <property type="match status" value="1"/>
</dbReference>
<evidence type="ECO:0000256" key="5">
    <source>
        <dbReference type="SAM" id="MobiDB-lite"/>
    </source>
</evidence>
<dbReference type="PROSITE" id="PS51635">
    <property type="entry name" value="PNPLA"/>
    <property type="match status" value="1"/>
</dbReference>
<evidence type="ECO:0000259" key="6">
    <source>
        <dbReference type="PROSITE" id="PS51635"/>
    </source>
</evidence>
<reference evidence="7 8" key="1">
    <citation type="submission" date="2024-01" db="EMBL/GenBank/DDBJ databases">
        <title>The genome of the rayed Mediterranean limpet Patella caerulea (Linnaeus, 1758).</title>
        <authorList>
            <person name="Anh-Thu Weber A."/>
            <person name="Halstead-Nussloch G."/>
        </authorList>
    </citation>
    <scope>NUCLEOTIDE SEQUENCE [LARGE SCALE GENOMIC DNA]</scope>
    <source>
        <strain evidence="7">AATW-2023a</strain>
        <tissue evidence="7">Whole specimen</tissue>
    </source>
</reference>
<feature type="region of interest" description="Disordered" evidence="5">
    <location>
        <begin position="55"/>
        <end position="76"/>
    </location>
</feature>
<keyword evidence="1 4" id="KW-0378">Hydrolase</keyword>
<keyword evidence="8" id="KW-1185">Reference proteome</keyword>
<proteinExistence type="predicted"/>
<feature type="short sequence motif" description="GXSXG" evidence="4">
    <location>
        <begin position="360"/>
        <end position="364"/>
    </location>
</feature>
<keyword evidence="3 4" id="KW-0443">Lipid metabolism</keyword>
<gene>
    <name evidence="7" type="ORF">SNE40_015573</name>
</gene>
<dbReference type="InterPro" id="IPR016035">
    <property type="entry name" value="Acyl_Trfase/lysoPLipase"/>
</dbReference>
<dbReference type="EMBL" id="JAZGQO010000010">
    <property type="protein sequence ID" value="KAK6177481.1"/>
    <property type="molecule type" value="Genomic_DNA"/>
</dbReference>
<evidence type="ECO:0000256" key="3">
    <source>
        <dbReference type="ARBA" id="ARBA00023098"/>
    </source>
</evidence>
<evidence type="ECO:0000256" key="1">
    <source>
        <dbReference type="ARBA" id="ARBA00022801"/>
    </source>
</evidence>
<dbReference type="SUPFAM" id="SSF52151">
    <property type="entry name" value="FabD/lysophospholipase-like"/>
    <property type="match status" value="1"/>
</dbReference>
<feature type="active site" description="Nucleophile" evidence="4">
    <location>
        <position position="362"/>
    </location>
</feature>
<organism evidence="7 8">
    <name type="scientific">Patella caerulea</name>
    <name type="common">Rayed Mediterranean limpet</name>
    <dbReference type="NCBI Taxonomy" id="87958"/>
    <lineage>
        <taxon>Eukaryota</taxon>
        <taxon>Metazoa</taxon>
        <taxon>Spiralia</taxon>
        <taxon>Lophotrochozoa</taxon>
        <taxon>Mollusca</taxon>
        <taxon>Gastropoda</taxon>
        <taxon>Patellogastropoda</taxon>
        <taxon>Patelloidea</taxon>
        <taxon>Patellidae</taxon>
        <taxon>Patella</taxon>
    </lineage>
</organism>